<organism evidence="10 11">
    <name type="scientific">Labedaea rhizosphaerae</name>
    <dbReference type="NCBI Taxonomy" id="598644"/>
    <lineage>
        <taxon>Bacteria</taxon>
        <taxon>Bacillati</taxon>
        <taxon>Actinomycetota</taxon>
        <taxon>Actinomycetes</taxon>
        <taxon>Pseudonocardiales</taxon>
        <taxon>Pseudonocardiaceae</taxon>
        <taxon>Labedaea</taxon>
    </lineage>
</organism>
<feature type="transmembrane region" description="Helical" evidence="8">
    <location>
        <begin position="84"/>
        <end position="104"/>
    </location>
</feature>
<evidence type="ECO:0000313" key="11">
    <source>
        <dbReference type="Proteomes" id="UP000295444"/>
    </source>
</evidence>
<evidence type="ECO:0000313" key="10">
    <source>
        <dbReference type="EMBL" id="TDQ05148.1"/>
    </source>
</evidence>
<comment type="caution">
    <text evidence="10">The sequence shown here is derived from an EMBL/GenBank/DDBJ whole genome shotgun (WGS) entry which is preliminary data.</text>
</comment>
<dbReference type="Gene3D" id="1.20.1540.10">
    <property type="entry name" value="Rhomboid-like"/>
    <property type="match status" value="1"/>
</dbReference>
<keyword evidence="3 8" id="KW-0812">Transmembrane</keyword>
<feature type="compositionally biased region" description="Pro residues" evidence="7">
    <location>
        <begin position="1"/>
        <end position="11"/>
    </location>
</feature>
<dbReference type="OrthoDB" id="9807874at2"/>
<dbReference type="AlphaFoldDB" id="A0A4R6SLP0"/>
<keyword evidence="6 8" id="KW-0472">Membrane</keyword>
<protein>
    <submittedName>
        <fullName evidence="10">Membrane associated rhomboid family serine protease</fullName>
    </submittedName>
</protein>
<proteinExistence type="inferred from homology"/>
<feature type="transmembrane region" description="Helical" evidence="8">
    <location>
        <begin position="226"/>
        <end position="243"/>
    </location>
</feature>
<feature type="domain" description="Peptidase S54 rhomboid" evidence="9">
    <location>
        <begin position="129"/>
        <end position="265"/>
    </location>
</feature>
<name>A0A4R6SLP0_LABRH</name>
<feature type="transmembrane region" description="Helical" evidence="8">
    <location>
        <begin position="176"/>
        <end position="194"/>
    </location>
</feature>
<dbReference type="GO" id="GO:0004252">
    <property type="term" value="F:serine-type endopeptidase activity"/>
    <property type="evidence" value="ECO:0007669"/>
    <property type="project" value="InterPro"/>
</dbReference>
<accession>A0A4R6SLP0</accession>
<dbReference type="SUPFAM" id="SSF144091">
    <property type="entry name" value="Rhomboid-like"/>
    <property type="match status" value="1"/>
</dbReference>
<dbReference type="InterPro" id="IPR035952">
    <property type="entry name" value="Rhomboid-like_sf"/>
</dbReference>
<feature type="transmembrane region" description="Helical" evidence="8">
    <location>
        <begin position="200"/>
        <end position="219"/>
    </location>
</feature>
<evidence type="ECO:0000259" key="9">
    <source>
        <dbReference type="Pfam" id="PF01694"/>
    </source>
</evidence>
<dbReference type="EMBL" id="SNXZ01000001">
    <property type="protein sequence ID" value="TDQ05148.1"/>
    <property type="molecule type" value="Genomic_DNA"/>
</dbReference>
<evidence type="ECO:0000256" key="6">
    <source>
        <dbReference type="ARBA" id="ARBA00023136"/>
    </source>
</evidence>
<keyword evidence="11" id="KW-1185">Reference proteome</keyword>
<evidence type="ECO:0000256" key="4">
    <source>
        <dbReference type="ARBA" id="ARBA00022801"/>
    </source>
</evidence>
<comment type="subcellular location">
    <subcellularLocation>
        <location evidence="1">Membrane</location>
        <topology evidence="1">Multi-pass membrane protein</topology>
    </subcellularLocation>
</comment>
<dbReference type="InterPro" id="IPR050925">
    <property type="entry name" value="Rhomboid_protease_S54"/>
</dbReference>
<keyword evidence="10" id="KW-0645">Protease</keyword>
<dbReference type="PANTHER" id="PTHR43731">
    <property type="entry name" value="RHOMBOID PROTEASE"/>
    <property type="match status" value="1"/>
</dbReference>
<sequence length="313" mass="33033">MTTNPAEPPQHPGEHGAPVQPVCARHPDRPTGLTCVRCGRPACPECLREASVGYQCVDCVNEGQRTQRRPTTVAGSRSLRRRMIAVPVLIVINVGVFVLTAVQAKSITNNTASDAFEKGALFPALVDTGEWWRLVTSGFLHFGSLGGYGPVHLIFNMFALYVLGRDLEPLLGWARFSAVYLLALLGGSAAVMLFSSPYTFAAGASGAIFGLFGGIAVVAYRLKLSLTPVLSLLAVNIFLSVALPGISLAAHLGGLVTGAIATAGIVYAPRERRNLVQGGVVVLVFLLVVALIVVRIGTLDCTKAAFDSAFCTN</sequence>
<dbReference type="RefSeq" id="WP_133847949.1">
    <property type="nucleotide sequence ID" value="NZ_SNXZ01000001.1"/>
</dbReference>
<dbReference type="Pfam" id="PF01694">
    <property type="entry name" value="Rhomboid"/>
    <property type="match status" value="1"/>
</dbReference>
<evidence type="ECO:0000256" key="5">
    <source>
        <dbReference type="ARBA" id="ARBA00022989"/>
    </source>
</evidence>
<feature type="transmembrane region" description="Helical" evidence="8">
    <location>
        <begin position="139"/>
        <end position="164"/>
    </location>
</feature>
<feature type="region of interest" description="Disordered" evidence="7">
    <location>
        <begin position="1"/>
        <end position="23"/>
    </location>
</feature>
<evidence type="ECO:0000256" key="7">
    <source>
        <dbReference type="SAM" id="MobiDB-lite"/>
    </source>
</evidence>
<dbReference type="GO" id="GO:0006508">
    <property type="term" value="P:proteolysis"/>
    <property type="evidence" value="ECO:0007669"/>
    <property type="project" value="UniProtKB-KW"/>
</dbReference>
<comment type="similarity">
    <text evidence="2">Belongs to the peptidase S54 family.</text>
</comment>
<dbReference type="Proteomes" id="UP000295444">
    <property type="component" value="Unassembled WGS sequence"/>
</dbReference>
<gene>
    <name evidence="10" type="ORF">EV186_1011114</name>
</gene>
<dbReference type="PANTHER" id="PTHR43731:SF14">
    <property type="entry name" value="PRESENILIN-ASSOCIATED RHOMBOID-LIKE PROTEIN, MITOCHONDRIAL"/>
    <property type="match status" value="1"/>
</dbReference>
<dbReference type="CDD" id="cd19756">
    <property type="entry name" value="Bbox2"/>
    <property type="match status" value="1"/>
</dbReference>
<evidence type="ECO:0000256" key="2">
    <source>
        <dbReference type="ARBA" id="ARBA00009045"/>
    </source>
</evidence>
<keyword evidence="5 8" id="KW-1133">Transmembrane helix</keyword>
<feature type="transmembrane region" description="Helical" evidence="8">
    <location>
        <begin position="275"/>
        <end position="294"/>
    </location>
</feature>
<reference evidence="10 11" key="1">
    <citation type="submission" date="2019-03" db="EMBL/GenBank/DDBJ databases">
        <title>Genomic Encyclopedia of Type Strains, Phase IV (KMG-IV): sequencing the most valuable type-strain genomes for metagenomic binning, comparative biology and taxonomic classification.</title>
        <authorList>
            <person name="Goeker M."/>
        </authorList>
    </citation>
    <scope>NUCLEOTIDE SEQUENCE [LARGE SCALE GENOMIC DNA]</scope>
    <source>
        <strain evidence="10 11">DSM 45361</strain>
    </source>
</reference>
<evidence type="ECO:0000256" key="1">
    <source>
        <dbReference type="ARBA" id="ARBA00004141"/>
    </source>
</evidence>
<evidence type="ECO:0000256" key="8">
    <source>
        <dbReference type="SAM" id="Phobius"/>
    </source>
</evidence>
<dbReference type="InterPro" id="IPR022764">
    <property type="entry name" value="Peptidase_S54_rhomboid_dom"/>
</dbReference>
<dbReference type="GO" id="GO:0016020">
    <property type="term" value="C:membrane"/>
    <property type="evidence" value="ECO:0007669"/>
    <property type="project" value="UniProtKB-SubCell"/>
</dbReference>
<evidence type="ECO:0000256" key="3">
    <source>
        <dbReference type="ARBA" id="ARBA00022692"/>
    </source>
</evidence>
<feature type="transmembrane region" description="Helical" evidence="8">
    <location>
        <begin position="249"/>
        <end position="268"/>
    </location>
</feature>
<keyword evidence="4" id="KW-0378">Hydrolase</keyword>